<keyword evidence="6" id="KW-0998">Cell outer membrane</keyword>
<comment type="caution">
    <text evidence="9">The sequence shown here is derived from an EMBL/GenBank/DDBJ whole genome shotgun (WGS) entry which is preliminary data.</text>
</comment>
<dbReference type="Pfam" id="PF13620">
    <property type="entry name" value="CarboxypepD_reg"/>
    <property type="match status" value="1"/>
</dbReference>
<dbReference type="SUPFAM" id="SSF56935">
    <property type="entry name" value="Porins"/>
    <property type="match status" value="1"/>
</dbReference>
<dbReference type="EMBL" id="RCXL01000006">
    <property type="protein sequence ID" value="RYT76143.1"/>
    <property type="molecule type" value="Genomic_DNA"/>
</dbReference>
<evidence type="ECO:0000313" key="8">
    <source>
        <dbReference type="EMBL" id="KAA5275198.1"/>
    </source>
</evidence>
<evidence type="ECO:0000256" key="5">
    <source>
        <dbReference type="ARBA" id="ARBA00023136"/>
    </source>
</evidence>
<keyword evidence="11" id="KW-1185">Reference proteome</keyword>
<dbReference type="GO" id="GO:0015344">
    <property type="term" value="F:siderophore uptake transmembrane transporter activity"/>
    <property type="evidence" value="ECO:0007669"/>
    <property type="project" value="TreeGrafter"/>
</dbReference>
<dbReference type="AlphaFoldDB" id="A0A4Q5H657"/>
<name>A0A4Q5H657_9BACE</name>
<comment type="subcellular location">
    <subcellularLocation>
        <location evidence="1">Cell outer membrane</location>
        <topology evidence="1">Multi-pass membrane protein</topology>
    </subcellularLocation>
</comment>
<evidence type="ECO:0000259" key="7">
    <source>
        <dbReference type="Pfam" id="PF25183"/>
    </source>
</evidence>
<evidence type="ECO:0000256" key="4">
    <source>
        <dbReference type="ARBA" id="ARBA00022692"/>
    </source>
</evidence>
<gene>
    <name evidence="9" type="ORF">EAJ03_05770</name>
    <name evidence="8" type="ORF">F2Z23_05775</name>
</gene>
<evidence type="ECO:0000313" key="11">
    <source>
        <dbReference type="Proteomes" id="UP000335496"/>
    </source>
</evidence>
<accession>A0A4Q5H657</accession>
<dbReference type="InterPro" id="IPR036942">
    <property type="entry name" value="Beta-barrel_TonB_sf"/>
</dbReference>
<keyword evidence="9" id="KW-0675">Receptor</keyword>
<evidence type="ECO:0000256" key="2">
    <source>
        <dbReference type="ARBA" id="ARBA00022448"/>
    </source>
</evidence>
<keyword evidence="3" id="KW-1134">Transmembrane beta strand</keyword>
<feature type="domain" description="TonB-dependent transporter Oar-like beta-barrel" evidence="7">
    <location>
        <begin position="265"/>
        <end position="336"/>
    </location>
</feature>
<evidence type="ECO:0000313" key="9">
    <source>
        <dbReference type="EMBL" id="RYT76143.1"/>
    </source>
</evidence>
<dbReference type="InterPro" id="IPR039426">
    <property type="entry name" value="TonB-dep_rcpt-like"/>
</dbReference>
<keyword evidence="2" id="KW-0813">Transport</keyword>
<dbReference type="InterPro" id="IPR057601">
    <property type="entry name" value="Oar-like_b-barrel"/>
</dbReference>
<dbReference type="Gene3D" id="2.60.40.1120">
    <property type="entry name" value="Carboxypeptidase-like, regulatory domain"/>
    <property type="match status" value="1"/>
</dbReference>
<reference evidence="9 10" key="2">
    <citation type="journal article" date="2019" name="Science, e1252229">
        <title>Invertible promoters mediate bacterial phase variation, antibiotic resistance, and host adaptation in the gut.</title>
        <authorList>
            <person name="Jiang X."/>
            <person name="Hall A.B."/>
            <person name="Arthur T.D."/>
            <person name="Plichta D.R."/>
            <person name="Covington C.T."/>
            <person name="Poyet M."/>
            <person name="Crothers J."/>
            <person name="Moses P.L."/>
            <person name="Tolonen A.C."/>
            <person name="Vlamakis H."/>
            <person name="Alm E.J."/>
            <person name="Xavier R.J."/>
        </authorList>
    </citation>
    <scope>NUCLEOTIDE SEQUENCE [LARGE SCALE GENOMIC DNA]</scope>
    <source>
        <strain evidence="10">bj_0095</strain>
        <strain evidence="9">Bj_0095</strain>
    </source>
</reference>
<protein>
    <submittedName>
        <fullName evidence="9">TonB-dependent receptor</fullName>
    </submittedName>
</protein>
<dbReference type="PANTHER" id="PTHR30069:SF46">
    <property type="entry name" value="OAR PROTEIN"/>
    <property type="match status" value="1"/>
</dbReference>
<dbReference type="Proteomes" id="UP000291917">
    <property type="component" value="Unassembled WGS sequence"/>
</dbReference>
<keyword evidence="5" id="KW-0472">Membrane</keyword>
<sequence>MLLHIFLRTFASVLRNITFFKNQLETIMLKRMRVIFTLMLVLAAMGVNAQVTTSAISGKVTDEQNETVIGATVIAIHEPSGTQYGAVTNVDGRYTMQGMRTGGPYKLTVSYVGYQSAAFTGIMLELGNTYTQNVKLTPSSELLDEVVVVAEAKAAAGAGQNFSLGKIENTPTVDRNVYDIVKNMPFAMPSKIGGMTFAGSNNRYNSFQIDGTVSNDVFGLASSGTNGGQTGANPISMDAIQEIQVVVAPFDVRQSGFTGGGINAITKQGTNTTKGSAYTYFNNQFMYGKYSAVRDYAKSELGQQYTRTFGGTLGGAIVKDKLFYFVSAEAQKESYPASIYPGYINSYLTSATAKQIADKYKEYTGIDEAYSQRDVDRKSFGLLARVDWNINQDHKLALRYQHNNSFDDNYSPGAYSYVFNNSGYRMNNKTNSIVAELNSRLGQNLYNEFRASASFVRDNREVAYQGPTVQIENVKGNDGKTNITANIGTEFSSGANKLDQDIYTFEDNLSWYLGSHTMTFGTHNEIYRMSNLFIQAVNGSWYFNSLDNFLNDAPYKYTYKYTNPELTGGDLRYAPIMKSGQFGFYAQDKWNINTNLELTYGIRFDIPLLFNDPTTNEAFNTFAADNDITSRVGEMPGAKVLVSPRVGFRWYTDDSHKTLIRGGVGIFTGRVPFVWLSNAYNNTGMESMGTTIEPKQGNNHTNTAPSLAQYAKDPMGAATSVETGALRPDIVTVDKGFKYPQVLRANLALEQRLPGDVKLTLEGIYSKTMNNVFFENLALNNNGEKVYAIPGVEASAAPFYSKTKSNYYSIVNLRNTNKGYTYAFSASLAKSFDFGLDMSASYTFGRSKSVNDGTSSVAYSNWKYNYSRDTNSENELGFSKFDVPHRLMAQLSYTTPKYLNGWTSTTISVIYNGFSGSRYSLTMNEVSDFNGDGQKGNSLLYIPTEAEMDNMNFVDYTDQKTGKLIMSAADSRKAFTEWVNNDDYAKNHRGQYAERNSNLSNWEHEIDLHLAQTIYNAQGLGKLEFTFDIINFANMLNKKWGASYSSAYNLSPLTVVSLSTDENGNRNPGYAFNNAKINKSDISSRWHAQVGIRLTF</sequence>
<dbReference type="Proteomes" id="UP000335496">
    <property type="component" value="Unassembled WGS sequence"/>
</dbReference>
<dbReference type="GO" id="GO:0009279">
    <property type="term" value="C:cell outer membrane"/>
    <property type="evidence" value="ECO:0007669"/>
    <property type="project" value="UniProtKB-SubCell"/>
</dbReference>
<dbReference type="Gene3D" id="2.40.170.20">
    <property type="entry name" value="TonB-dependent receptor, beta-barrel domain"/>
    <property type="match status" value="1"/>
</dbReference>
<feature type="domain" description="TonB-dependent transporter Oar-like beta-barrel" evidence="7">
    <location>
        <begin position="350"/>
        <end position="1037"/>
    </location>
</feature>
<dbReference type="Pfam" id="PF25183">
    <property type="entry name" value="OMP_b-brl_4"/>
    <property type="match status" value="2"/>
</dbReference>
<dbReference type="EMBL" id="VVZX01000006">
    <property type="protein sequence ID" value="KAA5275198.1"/>
    <property type="molecule type" value="Genomic_DNA"/>
</dbReference>
<dbReference type="GO" id="GO:0044718">
    <property type="term" value="P:siderophore transmembrane transport"/>
    <property type="evidence" value="ECO:0007669"/>
    <property type="project" value="TreeGrafter"/>
</dbReference>
<evidence type="ECO:0000313" key="10">
    <source>
        <dbReference type="Proteomes" id="UP000291917"/>
    </source>
</evidence>
<organism evidence="9 10">
    <name type="scientific">Bacteroides eggerthii</name>
    <dbReference type="NCBI Taxonomy" id="28111"/>
    <lineage>
        <taxon>Bacteria</taxon>
        <taxon>Pseudomonadati</taxon>
        <taxon>Bacteroidota</taxon>
        <taxon>Bacteroidia</taxon>
        <taxon>Bacteroidales</taxon>
        <taxon>Bacteroidaceae</taxon>
        <taxon>Bacteroides</taxon>
    </lineage>
</organism>
<proteinExistence type="predicted"/>
<keyword evidence="4" id="KW-0812">Transmembrane</keyword>
<dbReference type="PANTHER" id="PTHR30069">
    <property type="entry name" value="TONB-DEPENDENT OUTER MEMBRANE RECEPTOR"/>
    <property type="match status" value="1"/>
</dbReference>
<evidence type="ECO:0000256" key="1">
    <source>
        <dbReference type="ARBA" id="ARBA00004571"/>
    </source>
</evidence>
<dbReference type="InterPro" id="IPR008969">
    <property type="entry name" value="CarboxyPept-like_regulatory"/>
</dbReference>
<dbReference type="SUPFAM" id="SSF49464">
    <property type="entry name" value="Carboxypeptidase regulatory domain-like"/>
    <property type="match status" value="1"/>
</dbReference>
<evidence type="ECO:0000256" key="3">
    <source>
        <dbReference type="ARBA" id="ARBA00022452"/>
    </source>
</evidence>
<evidence type="ECO:0000256" key="6">
    <source>
        <dbReference type="ARBA" id="ARBA00023237"/>
    </source>
</evidence>
<reference evidence="8 11" key="1">
    <citation type="journal article" date="2019" name="Nat. Med.">
        <title>A library of human gut bacterial isolates paired with longitudinal multiomics data enables mechanistic microbiome research.</title>
        <authorList>
            <person name="Poyet M."/>
            <person name="Groussin M."/>
            <person name="Gibbons S.M."/>
            <person name="Avila-Pacheco J."/>
            <person name="Jiang X."/>
            <person name="Kearney S.M."/>
            <person name="Perrotta A.R."/>
            <person name="Berdy B."/>
            <person name="Zhao S."/>
            <person name="Lieberman T.D."/>
            <person name="Swanson P.K."/>
            <person name="Smith M."/>
            <person name="Roesemann S."/>
            <person name="Alexander J.E."/>
            <person name="Rich S.A."/>
            <person name="Livny J."/>
            <person name="Vlamakis H."/>
            <person name="Clish C."/>
            <person name="Bullock K."/>
            <person name="Deik A."/>
            <person name="Scott J."/>
            <person name="Pierce K.A."/>
            <person name="Xavier R.J."/>
            <person name="Alm E.J."/>
        </authorList>
    </citation>
    <scope>NUCLEOTIDE SEQUENCE [LARGE SCALE GENOMIC DNA]</scope>
    <source>
        <strain evidence="8 11">BIOML-A1</strain>
    </source>
</reference>